<protein>
    <submittedName>
        <fullName evidence="1">Uncharacterized protein</fullName>
    </submittedName>
</protein>
<evidence type="ECO:0000313" key="2">
    <source>
        <dbReference type="Proteomes" id="UP000630528"/>
    </source>
</evidence>
<name>A0A934TPA4_9BURK</name>
<dbReference type="RefSeq" id="WP_201166090.1">
    <property type="nucleotide sequence ID" value="NZ_JAEPWM010000001.1"/>
</dbReference>
<comment type="caution">
    <text evidence="1">The sequence shown here is derived from an EMBL/GenBank/DDBJ whole genome shotgun (WGS) entry which is preliminary data.</text>
</comment>
<evidence type="ECO:0000313" key="1">
    <source>
        <dbReference type="EMBL" id="MBK6004705.1"/>
    </source>
</evidence>
<sequence length="138" mass="15119">MKRLRTEYGALAARHLQQIGIPPDCVDLDVGITSHGDGRTVCNVKIRVIRWDRNTGIRLLVSLPALEARMRKAVANSSLASASDFGGIWVHASSQLPAVEVERDSEWAISELQAFETQSATAADRLRREMRAPARAAA</sequence>
<dbReference type="AlphaFoldDB" id="A0A934TPA4"/>
<proteinExistence type="predicted"/>
<reference evidence="1" key="1">
    <citation type="journal article" date="2012" name="J. Microbiol. Biotechnol.">
        <title>Ramlibacter ginsenosidimutans sp. nov., with ginsenoside-converting activity.</title>
        <authorList>
            <person name="Wang L."/>
            <person name="An D.S."/>
            <person name="Kim S.G."/>
            <person name="Jin F.X."/>
            <person name="Kim S.C."/>
            <person name="Lee S.T."/>
            <person name="Im W.T."/>
        </authorList>
    </citation>
    <scope>NUCLEOTIDE SEQUENCE</scope>
    <source>
        <strain evidence="1">KACC 17527</strain>
    </source>
</reference>
<keyword evidence="2" id="KW-1185">Reference proteome</keyword>
<organism evidence="1 2">
    <name type="scientific">Ramlibacter ginsenosidimutans</name>
    <dbReference type="NCBI Taxonomy" id="502333"/>
    <lineage>
        <taxon>Bacteria</taxon>
        <taxon>Pseudomonadati</taxon>
        <taxon>Pseudomonadota</taxon>
        <taxon>Betaproteobacteria</taxon>
        <taxon>Burkholderiales</taxon>
        <taxon>Comamonadaceae</taxon>
        <taxon>Ramlibacter</taxon>
    </lineage>
</organism>
<reference evidence="1" key="2">
    <citation type="submission" date="2021-01" db="EMBL/GenBank/DDBJ databases">
        <authorList>
            <person name="Kang M."/>
        </authorList>
    </citation>
    <scope>NUCLEOTIDE SEQUENCE</scope>
    <source>
        <strain evidence="1">KACC 17527</strain>
    </source>
</reference>
<dbReference type="Proteomes" id="UP000630528">
    <property type="component" value="Unassembled WGS sequence"/>
</dbReference>
<accession>A0A934TPA4</accession>
<dbReference type="EMBL" id="JAEPWM010000001">
    <property type="protein sequence ID" value="MBK6004705.1"/>
    <property type="molecule type" value="Genomic_DNA"/>
</dbReference>
<gene>
    <name evidence="1" type="ORF">JJB11_01265</name>
</gene>